<dbReference type="PANTHER" id="PTHR30537">
    <property type="entry name" value="HTH-TYPE TRANSCRIPTIONAL REGULATOR"/>
    <property type="match status" value="1"/>
</dbReference>
<evidence type="ECO:0000256" key="2">
    <source>
        <dbReference type="ARBA" id="ARBA00023015"/>
    </source>
</evidence>
<evidence type="ECO:0000313" key="6">
    <source>
        <dbReference type="EMBL" id="MDY0748257.1"/>
    </source>
</evidence>
<dbReference type="CDD" id="cd08422">
    <property type="entry name" value="PBP2_CrgA_like"/>
    <property type="match status" value="1"/>
</dbReference>
<reference evidence="6 7" key="1">
    <citation type="submission" date="2023-11" db="EMBL/GenBank/DDBJ databases">
        <title>Paucibacter sp. nov., isolated from fresh soil in Korea.</title>
        <authorList>
            <person name="Le N.T.T."/>
        </authorList>
    </citation>
    <scope>NUCLEOTIDE SEQUENCE [LARGE SCALE GENOMIC DNA]</scope>
    <source>
        <strain evidence="6 7">R3-3</strain>
    </source>
</reference>
<keyword evidence="7" id="KW-1185">Reference proteome</keyword>
<name>A0ABU5DSZ1_9BURK</name>
<dbReference type="Gene3D" id="1.10.10.10">
    <property type="entry name" value="Winged helix-like DNA-binding domain superfamily/Winged helix DNA-binding domain"/>
    <property type="match status" value="1"/>
</dbReference>
<feature type="domain" description="HTH lysR-type" evidence="5">
    <location>
        <begin position="3"/>
        <end position="60"/>
    </location>
</feature>
<keyword evidence="2" id="KW-0805">Transcription regulation</keyword>
<sequence>MPIDLKLVEAFHLIVRSGSMTQAESQSGQSKATLSRALAKLEQQLGAQLLSRTTRKLQLTEAGRAFHAHCETLLAEVSGRLEAAHSEVQQLHAGTAGMLRVLCDPQFSTTFVCHVTRLYLEQHPKLDCQLDVAGQWHAPAADEVDCYVCEQPPDLPNLVAKPLGRLGYGLYASPGYLDRHGLPETPAELHRHRAIVSRDAPAAALLHSATGSANYAPARPAIVSNDYWTLKTFCIDGFGIALLPDFFARPEVKRKILQPVLPGWKPEQRRIYCAYQRQRYASRKVRAFVDLMAGCLADIESFNIYVGSGS</sequence>
<dbReference type="Gene3D" id="3.40.190.290">
    <property type="match status" value="1"/>
</dbReference>
<dbReference type="PANTHER" id="PTHR30537:SF68">
    <property type="entry name" value="TRANSCRIPTIONAL REGULATOR-RELATED"/>
    <property type="match status" value="1"/>
</dbReference>
<proteinExistence type="inferred from homology"/>
<dbReference type="InterPro" id="IPR058163">
    <property type="entry name" value="LysR-type_TF_proteobact-type"/>
</dbReference>
<dbReference type="InterPro" id="IPR005119">
    <property type="entry name" value="LysR_subst-bd"/>
</dbReference>
<evidence type="ECO:0000259" key="5">
    <source>
        <dbReference type="PROSITE" id="PS50931"/>
    </source>
</evidence>
<dbReference type="Proteomes" id="UP001285263">
    <property type="component" value="Unassembled WGS sequence"/>
</dbReference>
<evidence type="ECO:0000256" key="3">
    <source>
        <dbReference type="ARBA" id="ARBA00023125"/>
    </source>
</evidence>
<keyword evidence="4" id="KW-0804">Transcription</keyword>
<protein>
    <submittedName>
        <fullName evidence="6">LysR family transcriptional regulator</fullName>
    </submittedName>
</protein>
<dbReference type="RefSeq" id="WP_320426229.1">
    <property type="nucleotide sequence ID" value="NZ_JAXCLA010000010.1"/>
</dbReference>
<dbReference type="InterPro" id="IPR036388">
    <property type="entry name" value="WH-like_DNA-bd_sf"/>
</dbReference>
<evidence type="ECO:0000313" key="7">
    <source>
        <dbReference type="Proteomes" id="UP001285263"/>
    </source>
</evidence>
<dbReference type="EMBL" id="JAXCLA010000010">
    <property type="protein sequence ID" value="MDY0748257.1"/>
    <property type="molecule type" value="Genomic_DNA"/>
</dbReference>
<comment type="similarity">
    <text evidence="1">Belongs to the LysR transcriptional regulatory family.</text>
</comment>
<dbReference type="Pfam" id="PF00126">
    <property type="entry name" value="HTH_1"/>
    <property type="match status" value="1"/>
</dbReference>
<accession>A0ABU5DSZ1</accession>
<organism evidence="6 7">
    <name type="scientific">Roseateles agri</name>
    <dbReference type="NCBI Taxonomy" id="3098619"/>
    <lineage>
        <taxon>Bacteria</taxon>
        <taxon>Pseudomonadati</taxon>
        <taxon>Pseudomonadota</taxon>
        <taxon>Betaproteobacteria</taxon>
        <taxon>Burkholderiales</taxon>
        <taxon>Sphaerotilaceae</taxon>
        <taxon>Roseateles</taxon>
    </lineage>
</organism>
<dbReference type="Pfam" id="PF03466">
    <property type="entry name" value="LysR_substrate"/>
    <property type="match status" value="1"/>
</dbReference>
<dbReference type="SUPFAM" id="SSF46785">
    <property type="entry name" value="Winged helix' DNA-binding domain"/>
    <property type="match status" value="1"/>
</dbReference>
<dbReference type="InterPro" id="IPR036390">
    <property type="entry name" value="WH_DNA-bd_sf"/>
</dbReference>
<comment type="caution">
    <text evidence="6">The sequence shown here is derived from an EMBL/GenBank/DDBJ whole genome shotgun (WGS) entry which is preliminary data.</text>
</comment>
<dbReference type="PROSITE" id="PS50931">
    <property type="entry name" value="HTH_LYSR"/>
    <property type="match status" value="1"/>
</dbReference>
<dbReference type="InterPro" id="IPR000847">
    <property type="entry name" value="LysR_HTH_N"/>
</dbReference>
<evidence type="ECO:0000256" key="4">
    <source>
        <dbReference type="ARBA" id="ARBA00023163"/>
    </source>
</evidence>
<keyword evidence="3" id="KW-0238">DNA-binding</keyword>
<evidence type="ECO:0000256" key="1">
    <source>
        <dbReference type="ARBA" id="ARBA00009437"/>
    </source>
</evidence>
<dbReference type="SUPFAM" id="SSF53850">
    <property type="entry name" value="Periplasmic binding protein-like II"/>
    <property type="match status" value="1"/>
</dbReference>
<gene>
    <name evidence="6" type="ORF">SNE35_27415</name>
</gene>